<evidence type="ECO:0000256" key="1">
    <source>
        <dbReference type="SAM" id="Phobius"/>
    </source>
</evidence>
<dbReference type="AlphaFoldDB" id="A0A2G6E855"/>
<proteinExistence type="predicted"/>
<accession>A0A2G6E855</accession>
<name>A0A2G6E855_9BACT</name>
<sequence length="576" mass="65490">MNTRRILFISGIVLFLLAFLFLSKIILPPPPVTKQLSDLLPDSPLFYLHCSDLQARFKDFTQHEQYQRLFTTPYVQGILQRQEGQAQLAAFQGFLDERLLSPMQFIGKDLACALYQHSSALKAREPAVIVLSRVSRKAKLAERVFYAFNWLTEIRVEKLPRKRHNHPVYHVNQQDLPFPLYYTLFSDLVAVSSSLDLLETVIERLSQEAIADEPEAFHELVRHTQPEISFLTAFVDPPRLAEELSSNLFFRSWSRSNQEQIELLKDAPPLLSIFDIYEESVRLQAEFSPLPNSHADVQDTEQAAPANSCWNKSSTIREFPLLLDLSPNTLSKLFQRVREIFPPAQLEWQHPLQGYRLWENTIECRMSTRIPGTLYALPDLLCIADSPVPPEESAAAVTTIVSTLLKEELSPMLRRTMLRHARKIHQHVPVSVLKMLVQEVMAYAALSNRQGKAFTMLSTNSRAIEQAIDATLAEADALPVSCTNSAPDQHRNSAQQFVPGAGLWIHADRLAAFIKDFSQSKSFRLLVPRKAAPEFYAQLPELLVILQSLPPLYLELGLQRQTPTARLWSKGYVSAE</sequence>
<comment type="caution">
    <text evidence="2">The sequence shown here is derived from an EMBL/GenBank/DDBJ whole genome shotgun (WGS) entry which is preliminary data.</text>
</comment>
<evidence type="ECO:0000313" key="3">
    <source>
        <dbReference type="Proteomes" id="UP000229740"/>
    </source>
</evidence>
<dbReference type="Proteomes" id="UP000229740">
    <property type="component" value="Unassembled WGS sequence"/>
</dbReference>
<evidence type="ECO:0000313" key="2">
    <source>
        <dbReference type="EMBL" id="PID58107.1"/>
    </source>
</evidence>
<keyword evidence="1" id="KW-0472">Membrane</keyword>
<keyword evidence="1" id="KW-0812">Transmembrane</keyword>
<gene>
    <name evidence="2" type="ORF">CSB45_05315</name>
</gene>
<dbReference type="EMBL" id="PDPS01000024">
    <property type="protein sequence ID" value="PID58107.1"/>
    <property type="molecule type" value="Genomic_DNA"/>
</dbReference>
<reference evidence="2 3" key="1">
    <citation type="submission" date="2017-10" db="EMBL/GenBank/DDBJ databases">
        <title>Novel microbial diversity and functional potential in the marine mammal oral microbiome.</title>
        <authorList>
            <person name="Dudek N.K."/>
            <person name="Sun C.L."/>
            <person name="Burstein D."/>
            <person name="Kantor R.S."/>
            <person name="Aliaga Goltsman D.S."/>
            <person name="Bik E.M."/>
            <person name="Thomas B.C."/>
            <person name="Banfield J.F."/>
            <person name="Relman D.A."/>
        </authorList>
    </citation>
    <scope>NUCLEOTIDE SEQUENCE [LARGE SCALE GENOMIC DNA]</scope>
    <source>
        <strain evidence="2">DOLZORAL124_49_17</strain>
    </source>
</reference>
<protein>
    <submittedName>
        <fullName evidence="2">Uncharacterized protein</fullName>
    </submittedName>
</protein>
<keyword evidence="1" id="KW-1133">Transmembrane helix</keyword>
<feature type="transmembrane region" description="Helical" evidence="1">
    <location>
        <begin position="7"/>
        <end position="27"/>
    </location>
</feature>
<organism evidence="2 3">
    <name type="scientific">candidate division KSB3 bacterium</name>
    <dbReference type="NCBI Taxonomy" id="2044937"/>
    <lineage>
        <taxon>Bacteria</taxon>
        <taxon>candidate division KSB3</taxon>
    </lineage>
</organism>